<name>A0A934USQ7_9BURK</name>
<evidence type="ECO:0000256" key="1">
    <source>
        <dbReference type="SAM" id="Phobius"/>
    </source>
</evidence>
<keyword evidence="3" id="KW-1185">Reference proteome</keyword>
<keyword evidence="1" id="KW-1133">Transmembrane helix</keyword>
<dbReference type="RefSeq" id="WP_200788691.1">
    <property type="nucleotide sequence ID" value="NZ_JAEDAO010000001.1"/>
</dbReference>
<proteinExistence type="predicted"/>
<protein>
    <submittedName>
        <fullName evidence="2">Uncharacterized protein</fullName>
    </submittedName>
</protein>
<feature type="transmembrane region" description="Helical" evidence="1">
    <location>
        <begin position="12"/>
        <end position="33"/>
    </location>
</feature>
<organism evidence="2 3">
    <name type="scientific">Ramlibacter algicola</name>
    <dbReference type="NCBI Taxonomy" id="2795217"/>
    <lineage>
        <taxon>Bacteria</taxon>
        <taxon>Pseudomonadati</taxon>
        <taxon>Pseudomonadota</taxon>
        <taxon>Betaproteobacteria</taxon>
        <taxon>Burkholderiales</taxon>
        <taxon>Comamonadaceae</taxon>
        <taxon>Ramlibacter</taxon>
    </lineage>
</organism>
<evidence type="ECO:0000313" key="3">
    <source>
        <dbReference type="Proteomes" id="UP000617041"/>
    </source>
</evidence>
<sequence length="95" mass="10191">MSTIYLRPWRAALKSALVAAAVGVPLGLIVVFFKQFDSRPGHAETAWWGWIAMPVLTAVFLFVVGFFFALFAAVGFNLATRVAGSAVQRSGSADV</sequence>
<dbReference type="Proteomes" id="UP000617041">
    <property type="component" value="Unassembled WGS sequence"/>
</dbReference>
<dbReference type="AlphaFoldDB" id="A0A934USQ7"/>
<evidence type="ECO:0000313" key="2">
    <source>
        <dbReference type="EMBL" id="MBK0393742.1"/>
    </source>
</evidence>
<keyword evidence="1" id="KW-0812">Transmembrane</keyword>
<keyword evidence="1" id="KW-0472">Membrane</keyword>
<reference evidence="2" key="1">
    <citation type="submission" date="2020-12" db="EMBL/GenBank/DDBJ databases">
        <title>Ramlibacter sp. nov., isolated from a freshwater alga, Cryptomonas.</title>
        <authorList>
            <person name="Kim H.M."/>
            <person name="Jeon C.O."/>
        </authorList>
    </citation>
    <scope>NUCLEOTIDE SEQUENCE</scope>
    <source>
        <strain evidence="2">CrO1</strain>
    </source>
</reference>
<gene>
    <name evidence="2" type="ORF">I8E28_14180</name>
</gene>
<comment type="caution">
    <text evidence="2">The sequence shown here is derived from an EMBL/GenBank/DDBJ whole genome shotgun (WGS) entry which is preliminary data.</text>
</comment>
<feature type="transmembrane region" description="Helical" evidence="1">
    <location>
        <begin position="53"/>
        <end position="79"/>
    </location>
</feature>
<dbReference type="EMBL" id="JAEDAO010000001">
    <property type="protein sequence ID" value="MBK0393742.1"/>
    <property type="molecule type" value="Genomic_DNA"/>
</dbReference>
<accession>A0A934USQ7</accession>